<dbReference type="InParanoid" id="D8LRT9"/>
<name>D8LRT9_ECTSI</name>
<dbReference type="EMBL" id="FN649731">
    <property type="protein sequence ID" value="CBN73856.1"/>
    <property type="molecule type" value="Genomic_DNA"/>
</dbReference>
<keyword evidence="3" id="KW-1185">Reference proteome</keyword>
<evidence type="ECO:0000313" key="2">
    <source>
        <dbReference type="EMBL" id="CBN73856.1"/>
    </source>
</evidence>
<dbReference type="AlphaFoldDB" id="D8LRT9"/>
<feature type="compositionally biased region" description="Acidic residues" evidence="1">
    <location>
        <begin position="176"/>
        <end position="204"/>
    </location>
</feature>
<proteinExistence type="predicted"/>
<feature type="compositionally biased region" description="Basic and acidic residues" evidence="1">
    <location>
        <begin position="85"/>
        <end position="108"/>
    </location>
</feature>
<evidence type="ECO:0000256" key="1">
    <source>
        <dbReference type="SAM" id="MobiDB-lite"/>
    </source>
</evidence>
<dbReference type="EMBL" id="FN648926">
    <property type="protein sequence ID" value="CBN73856.1"/>
    <property type="molecule type" value="Genomic_DNA"/>
</dbReference>
<feature type="compositionally biased region" description="Gly residues" evidence="1">
    <location>
        <begin position="42"/>
        <end position="68"/>
    </location>
</feature>
<gene>
    <name evidence="2" type="ORF">Esi_0007_0174</name>
</gene>
<evidence type="ECO:0000313" key="3">
    <source>
        <dbReference type="Proteomes" id="UP000002630"/>
    </source>
</evidence>
<feature type="region of interest" description="Disordered" evidence="1">
    <location>
        <begin position="36"/>
        <end position="205"/>
    </location>
</feature>
<organism evidence="2 3">
    <name type="scientific">Ectocarpus siliculosus</name>
    <name type="common">Brown alga</name>
    <name type="synonym">Conferva siliculosa</name>
    <dbReference type="NCBI Taxonomy" id="2880"/>
    <lineage>
        <taxon>Eukaryota</taxon>
        <taxon>Sar</taxon>
        <taxon>Stramenopiles</taxon>
        <taxon>Ochrophyta</taxon>
        <taxon>PX clade</taxon>
        <taxon>Phaeophyceae</taxon>
        <taxon>Ectocarpales</taxon>
        <taxon>Ectocarpaceae</taxon>
        <taxon>Ectocarpus</taxon>
    </lineage>
</organism>
<accession>D8LRT9</accession>
<sequence>MHRVALNHGRVLTAAGKTNAARGWSVLSRHGTWRALSDTSVSGGGSGESSGQEGGARGRQKGVGGAGGATQPAGRGRGAFSQFLRTHERKIGKQLRKIDEFPEDDRGGDPGSGQFDDSDEGSGTKKFAGTARDEGLLFEEKEPEDDFRSSKSQDDKWQEQWFSHEDKRLDKLGLEPEGEMGGDLPELDDCEEDDHFDPDDEWDDEAWKGYTPEQIEEFKILGARLEEEESKQMADLRRRWKETKADSVKKHGTAEHLELPDIVIKHEITYEAPPGKANADRSMPIPRPVVSIFISCSVVE</sequence>
<feature type="compositionally biased region" description="Basic and acidic residues" evidence="1">
    <location>
        <begin position="131"/>
        <end position="174"/>
    </location>
</feature>
<protein>
    <submittedName>
        <fullName evidence="2">Uncharacterized protein</fullName>
    </submittedName>
</protein>
<dbReference type="OrthoDB" id="10406473at2759"/>
<reference evidence="2 3" key="1">
    <citation type="journal article" date="2010" name="Nature">
        <title>The Ectocarpus genome and the independent evolution of multicellularity in brown algae.</title>
        <authorList>
            <person name="Cock J.M."/>
            <person name="Sterck L."/>
            <person name="Rouze P."/>
            <person name="Scornet D."/>
            <person name="Allen A.E."/>
            <person name="Amoutzias G."/>
            <person name="Anthouard V."/>
            <person name="Artiguenave F."/>
            <person name="Aury J.M."/>
            <person name="Badger J.H."/>
            <person name="Beszteri B."/>
            <person name="Billiau K."/>
            <person name="Bonnet E."/>
            <person name="Bothwell J.H."/>
            <person name="Bowler C."/>
            <person name="Boyen C."/>
            <person name="Brownlee C."/>
            <person name="Carrano C.J."/>
            <person name="Charrier B."/>
            <person name="Cho G.Y."/>
            <person name="Coelho S.M."/>
            <person name="Collen J."/>
            <person name="Corre E."/>
            <person name="Da Silva C."/>
            <person name="Delage L."/>
            <person name="Delaroque N."/>
            <person name="Dittami S.M."/>
            <person name="Doulbeau S."/>
            <person name="Elias M."/>
            <person name="Farnham G."/>
            <person name="Gachon C.M."/>
            <person name="Gschloessl B."/>
            <person name="Heesch S."/>
            <person name="Jabbari K."/>
            <person name="Jubin C."/>
            <person name="Kawai H."/>
            <person name="Kimura K."/>
            <person name="Kloareg B."/>
            <person name="Kupper F.C."/>
            <person name="Lang D."/>
            <person name="Le Bail A."/>
            <person name="Leblanc C."/>
            <person name="Lerouge P."/>
            <person name="Lohr M."/>
            <person name="Lopez P.J."/>
            <person name="Martens C."/>
            <person name="Maumus F."/>
            <person name="Michel G."/>
            <person name="Miranda-Saavedra D."/>
            <person name="Morales J."/>
            <person name="Moreau H."/>
            <person name="Motomura T."/>
            <person name="Nagasato C."/>
            <person name="Napoli C.A."/>
            <person name="Nelson D.R."/>
            <person name="Nyvall-Collen P."/>
            <person name="Peters A.F."/>
            <person name="Pommier C."/>
            <person name="Potin P."/>
            <person name="Poulain J."/>
            <person name="Quesneville H."/>
            <person name="Read B."/>
            <person name="Rensing S.A."/>
            <person name="Ritter A."/>
            <person name="Rousvoal S."/>
            <person name="Samanta M."/>
            <person name="Samson G."/>
            <person name="Schroeder D.C."/>
            <person name="Segurens B."/>
            <person name="Strittmatter M."/>
            <person name="Tonon T."/>
            <person name="Tregear J.W."/>
            <person name="Valentin K."/>
            <person name="von Dassow P."/>
            <person name="Yamagishi T."/>
            <person name="Van de Peer Y."/>
            <person name="Wincker P."/>
        </authorList>
    </citation>
    <scope>NUCLEOTIDE SEQUENCE [LARGE SCALE GENOMIC DNA]</scope>
    <source>
        <strain evidence="3">Ec32 / CCAP1310/4</strain>
    </source>
</reference>
<dbReference type="Proteomes" id="UP000002630">
    <property type="component" value="Linkage Group LG06"/>
</dbReference>